<dbReference type="GO" id="GO:0016846">
    <property type="term" value="F:carbon-sulfur lyase activity"/>
    <property type="evidence" value="ECO:0007669"/>
    <property type="project" value="InterPro"/>
</dbReference>
<comment type="cofactor">
    <cofactor evidence="1">
        <name>pyridoxal 5'-phosphate</name>
        <dbReference type="ChEBI" id="CHEBI:597326"/>
    </cofactor>
</comment>
<dbReference type="Proteomes" id="UP000324897">
    <property type="component" value="Unassembled WGS sequence"/>
</dbReference>
<evidence type="ECO:0000256" key="2">
    <source>
        <dbReference type="ARBA" id="ARBA00006312"/>
    </source>
</evidence>
<dbReference type="Gene3D" id="3.90.1150.10">
    <property type="entry name" value="Aspartate Aminotransferase, domain 1"/>
    <property type="match status" value="1"/>
</dbReference>
<dbReference type="InterPro" id="IPR006947">
    <property type="entry name" value="EGF_alliinase"/>
</dbReference>
<dbReference type="InterPro" id="IPR015421">
    <property type="entry name" value="PyrdxlP-dep_Trfase_major"/>
</dbReference>
<dbReference type="Pfam" id="PF04863">
    <property type="entry name" value="EGF_alliinase"/>
    <property type="match status" value="1"/>
</dbReference>
<evidence type="ECO:0008006" key="8">
    <source>
        <dbReference type="Google" id="ProtNLM"/>
    </source>
</evidence>
<dbReference type="SUPFAM" id="SSF53383">
    <property type="entry name" value="PLP-dependent transferases"/>
    <property type="match status" value="1"/>
</dbReference>
<evidence type="ECO:0000313" key="6">
    <source>
        <dbReference type="EMBL" id="TVU35308.1"/>
    </source>
</evidence>
<keyword evidence="3" id="KW-0663">Pyridoxal phosphate</keyword>
<sequence>MEAAAVGHQRRRPARLGLVLLLCSSLLLNAVFLLLHILQASRHSSASDTGGSCGLSWTLQAAKEAEAVAATECSGHGCVFLDGVVGEDGRPGCECNACFSGPDCSLRTPNCTADADRAVGNAVVGGKHIVFGAGSMQLINALVYALSPDANAAAAPPARVVAAAPYYPVRVVVTPTFRLQNADRDVRRPRVQLGRHHGCMGQQHVTELCHQRLHRVWHVANNPDGQLRRPVLDGSVVIYDHAYYWPHFTPIPGPADGEVMLFTMSKLSGHAGSRLGWALIKDAKVAKKVYDYVEANSFGASRDTQLRMLGIVKVMLANLHGEEAIFAFRHDVMRSRWRRLNAVVSRSPRVSLQKIRPQYCTYFKRVRQASPAYAWMKCEREEDEDCQEVLLKEKIITRSGVKNEANSRYTRMSLLKSDDDFDVLMERVTDLVNAENQEQES</sequence>
<organism evidence="6 7">
    <name type="scientific">Eragrostis curvula</name>
    <name type="common">weeping love grass</name>
    <dbReference type="NCBI Taxonomy" id="38414"/>
    <lineage>
        <taxon>Eukaryota</taxon>
        <taxon>Viridiplantae</taxon>
        <taxon>Streptophyta</taxon>
        <taxon>Embryophyta</taxon>
        <taxon>Tracheophyta</taxon>
        <taxon>Spermatophyta</taxon>
        <taxon>Magnoliopsida</taxon>
        <taxon>Liliopsida</taxon>
        <taxon>Poales</taxon>
        <taxon>Poaceae</taxon>
        <taxon>PACMAD clade</taxon>
        <taxon>Chloridoideae</taxon>
        <taxon>Eragrostideae</taxon>
        <taxon>Eragrostidinae</taxon>
        <taxon>Eragrostis</taxon>
    </lineage>
</organism>
<reference evidence="6 7" key="1">
    <citation type="journal article" date="2019" name="Sci. Rep.">
        <title>A high-quality genome of Eragrostis curvula grass provides insights into Poaceae evolution and supports new strategies to enhance forage quality.</title>
        <authorList>
            <person name="Carballo J."/>
            <person name="Santos B.A.C.M."/>
            <person name="Zappacosta D."/>
            <person name="Garbus I."/>
            <person name="Selva J.P."/>
            <person name="Gallo C.A."/>
            <person name="Diaz A."/>
            <person name="Albertini E."/>
            <person name="Caccamo M."/>
            <person name="Echenique V."/>
        </authorList>
    </citation>
    <scope>NUCLEOTIDE SEQUENCE [LARGE SCALE GENOMIC DNA]</scope>
    <source>
        <strain evidence="7">cv. Victoria</strain>
        <tissue evidence="6">Leaf</tissue>
    </source>
</reference>
<feature type="non-terminal residue" evidence="6">
    <location>
        <position position="1"/>
    </location>
</feature>
<dbReference type="PANTHER" id="PTHR43795:SF20">
    <property type="entry name" value="TRYPTOPHAN AMINOTRANSFERASE-RELATED PROTEIN 3"/>
    <property type="match status" value="1"/>
</dbReference>
<dbReference type="InterPro" id="IPR006948">
    <property type="entry name" value="Alliinase_C"/>
</dbReference>
<protein>
    <recommendedName>
        <fullName evidence="8">Alliinase C-terminal domain-containing protein</fullName>
    </recommendedName>
</protein>
<dbReference type="Gene3D" id="3.40.640.10">
    <property type="entry name" value="Type I PLP-dependent aspartate aminotransferase-like (Major domain)"/>
    <property type="match status" value="1"/>
</dbReference>
<keyword evidence="7" id="KW-1185">Reference proteome</keyword>
<dbReference type="EMBL" id="RWGY01000009">
    <property type="protein sequence ID" value="TVU35308.1"/>
    <property type="molecule type" value="Genomic_DNA"/>
</dbReference>
<dbReference type="GO" id="GO:0008483">
    <property type="term" value="F:transaminase activity"/>
    <property type="evidence" value="ECO:0007669"/>
    <property type="project" value="TreeGrafter"/>
</dbReference>
<evidence type="ECO:0000256" key="1">
    <source>
        <dbReference type="ARBA" id="ARBA00001933"/>
    </source>
</evidence>
<feature type="domain" description="Alliinase C-terminal" evidence="5">
    <location>
        <begin position="116"/>
        <end position="431"/>
    </location>
</feature>
<dbReference type="OrthoDB" id="2020362at2759"/>
<comment type="similarity">
    <text evidence="2">Belongs to the alliinase family.</text>
</comment>
<dbReference type="PANTHER" id="PTHR43795">
    <property type="entry name" value="BIFUNCTIONAL ASPARTATE AMINOTRANSFERASE AND GLUTAMATE/ASPARTATE-PREPHENATE AMINOTRANSFERASE-RELATED"/>
    <property type="match status" value="1"/>
</dbReference>
<dbReference type="InterPro" id="IPR015424">
    <property type="entry name" value="PyrdxlP-dep_Trfase"/>
</dbReference>
<name>A0A5J9VHX2_9POAL</name>
<evidence type="ECO:0000259" key="5">
    <source>
        <dbReference type="Pfam" id="PF04864"/>
    </source>
</evidence>
<dbReference type="InterPro" id="IPR015422">
    <property type="entry name" value="PyrdxlP-dep_Trfase_small"/>
</dbReference>
<evidence type="ECO:0000313" key="7">
    <source>
        <dbReference type="Proteomes" id="UP000324897"/>
    </source>
</evidence>
<dbReference type="Pfam" id="PF04864">
    <property type="entry name" value="Alliinase_C"/>
    <property type="match status" value="1"/>
</dbReference>
<gene>
    <name evidence="6" type="ORF">EJB05_17192</name>
</gene>
<comment type="caution">
    <text evidence="6">The sequence shown here is derived from an EMBL/GenBank/DDBJ whole genome shotgun (WGS) entry which is preliminary data.</text>
</comment>
<accession>A0A5J9VHX2</accession>
<evidence type="ECO:0000259" key="4">
    <source>
        <dbReference type="Pfam" id="PF04863"/>
    </source>
</evidence>
<evidence type="ECO:0000256" key="3">
    <source>
        <dbReference type="ARBA" id="ARBA00022898"/>
    </source>
</evidence>
<dbReference type="GO" id="GO:0006520">
    <property type="term" value="P:amino acid metabolic process"/>
    <property type="evidence" value="ECO:0007669"/>
    <property type="project" value="TreeGrafter"/>
</dbReference>
<dbReference type="AlphaFoldDB" id="A0A5J9VHX2"/>
<dbReference type="Gramene" id="TVU35308">
    <property type="protein sequence ID" value="TVU35308"/>
    <property type="gene ID" value="EJB05_17192"/>
</dbReference>
<feature type="domain" description="Alliinase EGF-like" evidence="4">
    <location>
        <begin position="56"/>
        <end position="111"/>
    </location>
</feature>
<proteinExistence type="inferred from homology"/>
<dbReference type="InterPro" id="IPR050478">
    <property type="entry name" value="Ethylene_sulfur-biosynth"/>
</dbReference>